<sequence>MRQKINDCFNYPHFLKGKQDDEVRKTVESSVDCESAISSLQWHVNAYKSPSDIKEDELAEKAKDAHEKCTILMTNLSALKVGTQITGRNQKILMSSLQFGLDYLRGTSGMKPIVNKIHEYSSNLLVELNKLQTGKMFTDENKEELKGYVQSLINNLKKTDFEIIKGFAIVERIMELKELS</sequence>
<organism evidence="1 2">
    <name type="scientific">Ditylenchus destructor</name>
    <dbReference type="NCBI Taxonomy" id="166010"/>
    <lineage>
        <taxon>Eukaryota</taxon>
        <taxon>Metazoa</taxon>
        <taxon>Ecdysozoa</taxon>
        <taxon>Nematoda</taxon>
        <taxon>Chromadorea</taxon>
        <taxon>Rhabditida</taxon>
        <taxon>Tylenchina</taxon>
        <taxon>Tylenchomorpha</taxon>
        <taxon>Sphaerularioidea</taxon>
        <taxon>Anguinidae</taxon>
        <taxon>Anguininae</taxon>
        <taxon>Ditylenchus</taxon>
    </lineage>
</organism>
<name>A0AAD4QXY9_9BILA</name>
<dbReference type="Proteomes" id="UP001201812">
    <property type="component" value="Unassembled WGS sequence"/>
</dbReference>
<comment type="caution">
    <text evidence="1">The sequence shown here is derived from an EMBL/GenBank/DDBJ whole genome shotgun (WGS) entry which is preliminary data.</text>
</comment>
<dbReference type="AlphaFoldDB" id="A0AAD4QXY9"/>
<accession>A0AAD4QXY9</accession>
<evidence type="ECO:0000313" key="1">
    <source>
        <dbReference type="EMBL" id="KAI1696936.1"/>
    </source>
</evidence>
<reference evidence="1" key="1">
    <citation type="submission" date="2022-01" db="EMBL/GenBank/DDBJ databases">
        <title>Genome Sequence Resource for Two Populations of Ditylenchus destructor, the Migratory Endoparasitic Phytonematode.</title>
        <authorList>
            <person name="Zhang H."/>
            <person name="Lin R."/>
            <person name="Xie B."/>
        </authorList>
    </citation>
    <scope>NUCLEOTIDE SEQUENCE</scope>
    <source>
        <strain evidence="1">BazhouSP</strain>
    </source>
</reference>
<keyword evidence="2" id="KW-1185">Reference proteome</keyword>
<gene>
    <name evidence="1" type="ORF">DdX_18782</name>
</gene>
<protein>
    <submittedName>
        <fullName evidence="1">Uncharacterized protein</fullName>
    </submittedName>
</protein>
<proteinExistence type="predicted"/>
<evidence type="ECO:0000313" key="2">
    <source>
        <dbReference type="Proteomes" id="UP001201812"/>
    </source>
</evidence>
<dbReference type="EMBL" id="JAKKPZ010000297">
    <property type="protein sequence ID" value="KAI1696936.1"/>
    <property type="molecule type" value="Genomic_DNA"/>
</dbReference>